<evidence type="ECO:0000313" key="4">
    <source>
        <dbReference type="Proteomes" id="UP000027456"/>
    </source>
</evidence>
<dbReference type="Pfam" id="PF11443">
    <property type="entry name" value="DUF2828"/>
    <property type="match status" value="1"/>
</dbReference>
<sequence>MPKSLFDPGTTKVAGAFKPPARDVTVPEITKIVTPISQLLEQLLPIPSKPIPLHKPLENPLVAGMKEIQNRARTRNNAEAYASTTSATLDAFSGLNANSTGEEIHVKLAESWEESPELTLRIIWNMRSIHEGHNDKIGFYQAFGWLYKYHPRTAIENIRFVTERLCECQVERHARGPKTDDDDFEVVESDEDTVESDGEIVEEAAKMPHGYYKDLLNIIVLAMRGKLTDPALVHSGSLKVHSIRRKTRTKKEWKGIKATKKKQNEELGVDQAKKRREIESRQTVAAQAQKAKEERKGRYDADRALLQEKLKNDKSFLALYVTVAHIFADQLASDIALMKRIETMPEEEGFELKFEISSAAKWAPSLDNAHDRPTNIATAIALVMHSKGNLDELSLSIAKAMTQEQAHVLRSYYRRWVISPLRRFIDVTEVKMSSQRWSRINYKHVPAECMKKNKTSFFKHDEKRLVNYLADVAVGKSSINGATLLPHELLIEALRFGVTLRARVYGGAVGSPERAVQQEIQRRFEETNKKIVEAQWNSLLGRLKESGALESSLGLVDVSGSMGSINHLPRTTRGPVEPIFPAVALGLVLAALAKPPFNNMFITFSATPELLTLPPGGIADQANWMVRTNWQMNTDYEAVFLKLILPAAVQNKVKPEDMVKRLFVFSDMQFDQSVHRRSSGDKGAWQTSHDRVVSAFQEAGYEAPEIVYWNLQRRTTKPVLKDTPGTALLTGFSANMMKLFMAGESVEDDLVEIGPGGEEVRMGGNNPLALMEKALSKSCYAPLRVFD</sequence>
<name>A0A074SYQ5_9AGAM</name>
<protein>
    <submittedName>
        <fullName evidence="3">DUF2828 domain protein</fullName>
    </submittedName>
</protein>
<dbReference type="PANTHER" id="PTHR31373">
    <property type="entry name" value="OS06G0652100 PROTEIN"/>
    <property type="match status" value="1"/>
</dbReference>
<gene>
    <name evidence="3" type="ORF">V565_010770</name>
</gene>
<reference evidence="3 4" key="1">
    <citation type="submission" date="2013-12" db="EMBL/GenBank/DDBJ databases">
        <authorList>
            <person name="Cubeta M."/>
            <person name="Pakala S."/>
            <person name="Fedorova N."/>
            <person name="Thomas E."/>
            <person name="Dean R."/>
            <person name="Jabaji S."/>
            <person name="Neate S."/>
            <person name="Toda T."/>
            <person name="Tavantzis S."/>
            <person name="Vilgalys R."/>
            <person name="Bharathan N."/>
            <person name="Pakala S."/>
            <person name="Losada L.S."/>
            <person name="Zafar N."/>
            <person name="Nierman W."/>
        </authorList>
    </citation>
    <scope>NUCLEOTIDE SEQUENCE [LARGE SCALE GENOMIC DNA]</scope>
    <source>
        <strain evidence="3 4">123E</strain>
    </source>
</reference>
<feature type="domain" description="DUF7788" evidence="2">
    <location>
        <begin position="552"/>
        <end position="774"/>
    </location>
</feature>
<feature type="domain" description="DUF2828" evidence="1">
    <location>
        <begin position="74"/>
        <end position="549"/>
    </location>
</feature>
<evidence type="ECO:0000259" key="2">
    <source>
        <dbReference type="Pfam" id="PF25043"/>
    </source>
</evidence>
<accession>A0A074SYQ5</accession>
<keyword evidence="4" id="KW-1185">Reference proteome</keyword>
<dbReference type="InterPro" id="IPR058580">
    <property type="entry name" value="DUF2828"/>
</dbReference>
<dbReference type="OrthoDB" id="1149618at2759"/>
<dbReference type="PIRSF" id="PIRSF015417">
    <property type="entry name" value="T31B5_30_vWA"/>
    <property type="match status" value="1"/>
</dbReference>
<dbReference type="InterPro" id="IPR036465">
    <property type="entry name" value="vWFA_dom_sf"/>
</dbReference>
<proteinExistence type="predicted"/>
<evidence type="ECO:0000313" key="3">
    <source>
        <dbReference type="EMBL" id="KEP54977.1"/>
    </source>
</evidence>
<dbReference type="EMBL" id="AZST01000014">
    <property type="protein sequence ID" value="KEP54977.1"/>
    <property type="molecule type" value="Genomic_DNA"/>
</dbReference>
<comment type="caution">
    <text evidence="3">The sequence shown here is derived from an EMBL/GenBank/DDBJ whole genome shotgun (WGS) entry which is preliminary data.</text>
</comment>
<dbReference type="InterPro" id="IPR011205">
    <property type="entry name" value="UCP015417_vWA"/>
</dbReference>
<dbReference type="Pfam" id="PF25043">
    <property type="entry name" value="DUF7788"/>
    <property type="match status" value="1"/>
</dbReference>
<dbReference type="InterPro" id="IPR056690">
    <property type="entry name" value="DUF7788"/>
</dbReference>
<dbReference type="HOGENOM" id="CLU_011744_0_0_1"/>
<dbReference type="AlphaFoldDB" id="A0A074SYQ5"/>
<organism evidence="3 4">
    <name type="scientific">Rhizoctonia solani 123E</name>
    <dbReference type="NCBI Taxonomy" id="1423351"/>
    <lineage>
        <taxon>Eukaryota</taxon>
        <taxon>Fungi</taxon>
        <taxon>Dikarya</taxon>
        <taxon>Basidiomycota</taxon>
        <taxon>Agaricomycotina</taxon>
        <taxon>Agaricomycetes</taxon>
        <taxon>Cantharellales</taxon>
        <taxon>Ceratobasidiaceae</taxon>
        <taxon>Rhizoctonia</taxon>
    </lineage>
</organism>
<dbReference type="PANTHER" id="PTHR31373:SF27">
    <property type="entry name" value="TROVE DOMAIN-CONTAINING PROTEIN"/>
    <property type="match status" value="1"/>
</dbReference>
<dbReference type="Proteomes" id="UP000027456">
    <property type="component" value="Unassembled WGS sequence"/>
</dbReference>
<dbReference type="Gene3D" id="3.40.50.410">
    <property type="entry name" value="von Willebrand factor, type A domain"/>
    <property type="match status" value="1"/>
</dbReference>
<evidence type="ECO:0000259" key="1">
    <source>
        <dbReference type="Pfam" id="PF11443"/>
    </source>
</evidence>